<organism evidence="1 2">
    <name type="scientific">Laspinema olomoucense D3b</name>
    <dbReference type="NCBI Taxonomy" id="2953688"/>
    <lineage>
        <taxon>Bacteria</taxon>
        <taxon>Bacillati</taxon>
        <taxon>Cyanobacteriota</taxon>
        <taxon>Cyanophyceae</taxon>
        <taxon>Oscillatoriophycideae</taxon>
        <taxon>Oscillatoriales</taxon>
        <taxon>Laspinemataceae</taxon>
        <taxon>Laspinema</taxon>
        <taxon>Laspinema olomoucense</taxon>
    </lineage>
</organism>
<evidence type="ECO:0000313" key="1">
    <source>
        <dbReference type="EMBL" id="MCT7976998.1"/>
    </source>
</evidence>
<dbReference type="EMBL" id="JAMXFA010000005">
    <property type="protein sequence ID" value="MCT7976998.1"/>
    <property type="molecule type" value="Genomic_DNA"/>
</dbReference>
<dbReference type="RefSeq" id="WP_261197325.1">
    <property type="nucleotide sequence ID" value="NZ_JAMXFA010000005.1"/>
</dbReference>
<reference evidence="1 2" key="1">
    <citation type="journal article" date="2022" name="Front. Microbiol.">
        <title>High genomic differentiation and limited gene flow indicate recent cryptic speciation within the genus Laspinema (cyanobacteria).</title>
        <authorList>
            <person name="Stanojkovic A."/>
            <person name="Skoupy S."/>
            <person name="Skaloud P."/>
            <person name="Dvorak P."/>
        </authorList>
    </citation>
    <scope>NUCLEOTIDE SEQUENCE [LARGE SCALE GENOMIC DNA]</scope>
    <source>
        <strain evidence="1 2">D3b</strain>
    </source>
</reference>
<accession>A0ABT2N2V6</accession>
<proteinExistence type="predicted"/>
<comment type="caution">
    <text evidence="1">The sequence shown here is derived from an EMBL/GenBank/DDBJ whole genome shotgun (WGS) entry which is preliminary data.</text>
</comment>
<sequence length="76" mass="8673">MAGSEDCFAQIEPISSKRVQIVVELGMIPPLNRVRVNWLILGIGNRQGGINLRDRSWGGQHRLLLYYPQLWGFQLP</sequence>
<keyword evidence="2" id="KW-1185">Reference proteome</keyword>
<evidence type="ECO:0000313" key="2">
    <source>
        <dbReference type="Proteomes" id="UP001525961"/>
    </source>
</evidence>
<name>A0ABT2N2V6_9CYAN</name>
<gene>
    <name evidence="1" type="ORF">NG792_04555</name>
</gene>
<protein>
    <submittedName>
        <fullName evidence="1">Uncharacterized protein</fullName>
    </submittedName>
</protein>
<dbReference type="Proteomes" id="UP001525961">
    <property type="component" value="Unassembled WGS sequence"/>
</dbReference>